<dbReference type="Gene3D" id="2.60.40.150">
    <property type="entry name" value="C2 domain"/>
    <property type="match status" value="1"/>
</dbReference>
<feature type="domain" description="DUF5523" evidence="2">
    <location>
        <begin position="2"/>
        <end position="85"/>
    </location>
</feature>
<dbReference type="AlphaFoldDB" id="A6JH63"/>
<reference evidence="5" key="1">
    <citation type="submission" date="2005-09" db="EMBL/GenBank/DDBJ databases">
        <authorList>
            <person name="Mural R.J."/>
            <person name="Li P.W."/>
            <person name="Adams M.D."/>
            <person name="Amanatides P.G."/>
            <person name="Baden-Tillson H."/>
            <person name="Barnstead M."/>
            <person name="Chin S.H."/>
            <person name="Dew I."/>
            <person name="Evans C.A."/>
            <person name="Ferriera S."/>
            <person name="Flanigan M."/>
            <person name="Fosler C."/>
            <person name="Glodek A."/>
            <person name="Gu Z."/>
            <person name="Holt R.A."/>
            <person name="Jennings D."/>
            <person name="Kraft C.L."/>
            <person name="Lu F."/>
            <person name="Nguyen T."/>
            <person name="Nusskern D.R."/>
            <person name="Pfannkoch C.M."/>
            <person name="Sitter C."/>
            <person name="Sutton G.G."/>
            <person name="Venter J.C."/>
            <person name="Wang Z."/>
            <person name="Woodage T."/>
            <person name="Zheng X.H."/>
            <person name="Zhong F."/>
        </authorList>
    </citation>
    <scope>NUCLEOTIDE SEQUENCE [LARGE SCALE GENOMIC DNA]</scope>
    <source>
        <strain>BN</strain>
        <strain evidence="5">Sprague-Dawley</strain>
    </source>
</reference>
<dbReference type="InterPro" id="IPR052434">
    <property type="entry name" value="Tectonic-like_complex_comp"/>
</dbReference>
<dbReference type="PANTHER" id="PTHR20837">
    <property type="entry name" value="CENTROSOMAL PROTEIN-RELATED"/>
    <property type="match status" value="1"/>
</dbReference>
<evidence type="ECO:0000259" key="2">
    <source>
        <dbReference type="Pfam" id="PF17661"/>
    </source>
</evidence>
<accession>A6JH63</accession>
<sequence length="459" mass="52976">MEEVILTDLFEVKAAKYEDDQELIKKQEATIFVPSSSPVASQQKLPKGVLPRILEDEGLYTQKKPETCKKICNKMENRLLSLQEASCSSSVSLSRTDRSRAYHSCSTRSDTEQLYDAEREKDHCLLHSVSQTWKQIKSLRQKQGFTSTPYLRHKGQEIPKYFRLDQLQDEFNFVSEEEMKRSKRFQLLELRNAGQLDLFLLQQMPLYDNEIPDIVFQDTVHPFIEVSFQHTVYQTNIANGSHPCWNEEIKVDFISPGHDYSFSSLSKIKDNIHINVFDEVVIEKHEFSDQIDILQRAQTFTRNCKAMFPSRRVMATVFNGEGMQILVTRYIKALNPPQQLLDIFLHDSNATLGHVAYVLTQETGECLLWNPSTGQCYKQFDPFCPLQSVDCLFNDKNVTGFPIQMPYTDVQAVIDAVYQTGVHSSEFPQTEFALAVYIHPYPNNILSVWIYLASLARHQ</sequence>
<evidence type="ECO:0000259" key="1">
    <source>
        <dbReference type="Pfam" id="PF00168"/>
    </source>
</evidence>
<feature type="domain" description="CEP76/DRC7 peptidase-like" evidence="3">
    <location>
        <begin position="353"/>
        <end position="398"/>
    </location>
</feature>
<dbReference type="SUPFAM" id="SSF49562">
    <property type="entry name" value="C2 domain (Calcium/lipid-binding domain, CaLB)"/>
    <property type="match status" value="1"/>
</dbReference>
<evidence type="ECO:0000313" key="4">
    <source>
        <dbReference type="EMBL" id="EDL94187.1"/>
    </source>
</evidence>
<dbReference type="EMBL" id="CH473986">
    <property type="protein sequence ID" value="EDL94187.1"/>
    <property type="molecule type" value="Genomic_DNA"/>
</dbReference>
<dbReference type="PANTHER" id="PTHR20837:SF2">
    <property type="entry name" value="PROTEIN CC2D2B"/>
    <property type="match status" value="1"/>
</dbReference>
<dbReference type="Pfam" id="PF17661">
    <property type="entry name" value="DUF5523"/>
    <property type="match status" value="1"/>
</dbReference>
<evidence type="ECO:0000259" key="3">
    <source>
        <dbReference type="Pfam" id="PF24656"/>
    </source>
</evidence>
<feature type="domain" description="C2" evidence="1">
    <location>
        <begin position="217"/>
        <end position="291"/>
    </location>
</feature>
<dbReference type="InterPro" id="IPR035892">
    <property type="entry name" value="C2_domain_sf"/>
</dbReference>
<evidence type="ECO:0000313" key="5">
    <source>
        <dbReference type="Proteomes" id="UP000234681"/>
    </source>
</evidence>
<dbReference type="Proteomes" id="UP000234681">
    <property type="component" value="Chromosome 1"/>
</dbReference>
<gene>
    <name evidence="4" type="ORF">rCG_57684</name>
</gene>
<dbReference type="InterPro" id="IPR000008">
    <property type="entry name" value="C2_dom"/>
</dbReference>
<dbReference type="InterPro" id="IPR056290">
    <property type="entry name" value="CEPT76/DRC7_peptidase-like_dom"/>
</dbReference>
<dbReference type="Pfam" id="PF00168">
    <property type="entry name" value="C2"/>
    <property type="match status" value="1"/>
</dbReference>
<proteinExistence type="predicted"/>
<name>A6JH63_RAT</name>
<dbReference type="InterPro" id="IPR041510">
    <property type="entry name" value="DUF5523"/>
</dbReference>
<organism evidence="4 5">
    <name type="scientific">Rattus norvegicus</name>
    <name type="common">Rat</name>
    <dbReference type="NCBI Taxonomy" id="10116"/>
    <lineage>
        <taxon>Eukaryota</taxon>
        <taxon>Metazoa</taxon>
        <taxon>Chordata</taxon>
        <taxon>Craniata</taxon>
        <taxon>Vertebrata</taxon>
        <taxon>Euteleostomi</taxon>
        <taxon>Mammalia</taxon>
        <taxon>Eutheria</taxon>
        <taxon>Euarchontoglires</taxon>
        <taxon>Glires</taxon>
        <taxon>Rodentia</taxon>
        <taxon>Myomorpha</taxon>
        <taxon>Muroidea</taxon>
        <taxon>Muridae</taxon>
        <taxon>Murinae</taxon>
        <taxon>Rattus</taxon>
    </lineage>
</organism>
<protein>
    <submittedName>
        <fullName evidence="4">RCG57684</fullName>
    </submittedName>
</protein>
<dbReference type="Pfam" id="PF24656">
    <property type="entry name" value="CEPT76_peptidase"/>
    <property type="match status" value="1"/>
</dbReference>